<reference evidence="1 2" key="1">
    <citation type="submission" date="2018-07" db="EMBL/GenBank/DDBJ databases">
        <title>Halomonas montanilacus sp. nov., isolated from Lake Pengyan on Tibetan Plateau.</title>
        <authorList>
            <person name="Lu H."/>
            <person name="Xing P."/>
            <person name="Wu Q."/>
        </authorList>
    </citation>
    <scope>NUCLEOTIDE SEQUENCE [LARGE SCALE GENOMIC DNA]</scope>
    <source>
        <strain evidence="1 2">PYC7W</strain>
    </source>
</reference>
<proteinExistence type="predicted"/>
<dbReference type="EMBL" id="QPII01000017">
    <property type="protein sequence ID" value="RCV87206.1"/>
    <property type="molecule type" value="Genomic_DNA"/>
</dbReference>
<accession>A0A368TS86</accession>
<name>A0A368TS86_9GAMM</name>
<gene>
    <name evidence="1" type="ORF">DU505_18230</name>
</gene>
<keyword evidence="1" id="KW-0808">Transferase</keyword>
<dbReference type="Gene3D" id="3.40.630.30">
    <property type="match status" value="1"/>
</dbReference>
<dbReference type="InterPro" id="IPR016181">
    <property type="entry name" value="Acyl_CoA_acyltransferase"/>
</dbReference>
<dbReference type="Pfam" id="PF13444">
    <property type="entry name" value="Acetyltransf_5"/>
    <property type="match status" value="1"/>
</dbReference>
<dbReference type="OrthoDB" id="582214at2"/>
<evidence type="ECO:0000313" key="1">
    <source>
        <dbReference type="EMBL" id="RCV87206.1"/>
    </source>
</evidence>
<dbReference type="Proteomes" id="UP000252405">
    <property type="component" value="Unassembled WGS sequence"/>
</dbReference>
<dbReference type="AlphaFoldDB" id="A0A368TS86"/>
<dbReference type="GO" id="GO:0016746">
    <property type="term" value="F:acyltransferase activity"/>
    <property type="evidence" value="ECO:0007669"/>
    <property type="project" value="UniProtKB-KW"/>
</dbReference>
<keyword evidence="1" id="KW-0012">Acyltransferase</keyword>
<organism evidence="1 2">
    <name type="scientific">Billgrantia montanilacus</name>
    <dbReference type="NCBI Taxonomy" id="2282305"/>
    <lineage>
        <taxon>Bacteria</taxon>
        <taxon>Pseudomonadati</taxon>
        <taxon>Pseudomonadota</taxon>
        <taxon>Gammaproteobacteria</taxon>
        <taxon>Oceanospirillales</taxon>
        <taxon>Halomonadaceae</taxon>
        <taxon>Billgrantia</taxon>
    </lineage>
</organism>
<keyword evidence="2" id="KW-1185">Reference proteome</keyword>
<evidence type="ECO:0000313" key="2">
    <source>
        <dbReference type="Proteomes" id="UP000252405"/>
    </source>
</evidence>
<sequence>MTNDTARKAQSLDEKNPLAAFANQFRFSIANDKESRYRAYALRHKVFRQELHYNLGENVDIPFENDVHDKHAILCLLNHLPSGIDTGCLRVVLVPGNATSPLDTLPLEQSCGYSLDHPQLHPDLFHRSTICEVSRLAVHPAFRRSKDCVLGLNEHDIQQLSGHDVKPFSPLLGLSLFLAATAIVGLSGRRHVFAMMEPRFSRLLKMSGLAFHKVGRVIDYCGPRAAYYIDQHQAERDMHETLRPLYRHIIAELSPQLAEANAQRLIGASPILAPGHSPITDRSGPG</sequence>
<dbReference type="RefSeq" id="WP_114480420.1">
    <property type="nucleotide sequence ID" value="NZ_QPII01000017.1"/>
</dbReference>
<dbReference type="SUPFAM" id="SSF55729">
    <property type="entry name" value="Acyl-CoA N-acyltransferases (Nat)"/>
    <property type="match status" value="1"/>
</dbReference>
<protein>
    <submittedName>
        <fullName evidence="1">PEP-CTERM/exosortase system-associated acyltransferase</fullName>
    </submittedName>
</protein>
<comment type="caution">
    <text evidence="1">The sequence shown here is derived from an EMBL/GenBank/DDBJ whole genome shotgun (WGS) entry which is preliminary data.</text>
</comment>
<dbReference type="InterPro" id="IPR022484">
    <property type="entry name" value="PEP-CTERM/exosrtase_acylTfrase"/>
</dbReference>
<dbReference type="NCBIfam" id="TIGR03694">
    <property type="entry name" value="exosort_acyl"/>
    <property type="match status" value="1"/>
</dbReference>